<dbReference type="EMBL" id="FNWX01000001">
    <property type="protein sequence ID" value="SEH36810.1"/>
    <property type="molecule type" value="Genomic_DNA"/>
</dbReference>
<organism evidence="2 3">
    <name type="scientific">Epilithonimonas hominis</name>
    <dbReference type="NCBI Taxonomy" id="420404"/>
    <lineage>
        <taxon>Bacteria</taxon>
        <taxon>Pseudomonadati</taxon>
        <taxon>Bacteroidota</taxon>
        <taxon>Flavobacteriia</taxon>
        <taxon>Flavobacteriales</taxon>
        <taxon>Weeksellaceae</taxon>
        <taxon>Chryseobacterium group</taxon>
        <taxon>Epilithonimonas</taxon>
    </lineage>
</organism>
<evidence type="ECO:0000313" key="2">
    <source>
        <dbReference type="EMBL" id="SEH36810.1"/>
    </source>
</evidence>
<feature type="chain" id="PRO_5011604858" evidence="1">
    <location>
        <begin position="25"/>
        <end position="1080"/>
    </location>
</feature>
<reference evidence="3" key="1">
    <citation type="submission" date="2016-10" db="EMBL/GenBank/DDBJ databases">
        <authorList>
            <person name="Varghese N."/>
            <person name="Submissions S."/>
        </authorList>
    </citation>
    <scope>NUCLEOTIDE SEQUENCE [LARGE SCALE GENOMIC DNA]</scope>
    <source>
        <strain evidence="3">DSM 19326</strain>
    </source>
</reference>
<dbReference type="STRING" id="420404.SAMN05421793_101105"/>
<dbReference type="Proteomes" id="UP000198555">
    <property type="component" value="Unassembled WGS sequence"/>
</dbReference>
<dbReference type="RefSeq" id="WP_396014938.1">
    <property type="nucleotide sequence ID" value="NZ_FNWX01000001.1"/>
</dbReference>
<evidence type="ECO:0000313" key="3">
    <source>
        <dbReference type="Proteomes" id="UP000198555"/>
    </source>
</evidence>
<feature type="signal peptide" evidence="1">
    <location>
        <begin position="1"/>
        <end position="24"/>
    </location>
</feature>
<sequence>MSKINKIFLIFCTFSALISVNAQIFSWKNPNIPQDSLKKDSVLISKINQDFFTKDTLDFIKKQNRVIYDEEVLVKNDKKRILGELNFKGSIIRGITFGNNQGSSVQSSMDMQISGKLSPDVSILASISDHNLPVQADGYTQTLQEFDKIYLQLNIKNHSIIRAGHLDLNDETTYFGRYQRRSMGLQFLTNWEKNGNKTSVDVSGGIARSEFFRMRFQGVEGNQGPYRLTGKNGELFITIISGSEQVYIDGILMKRGENQDYIINYNTGEITFTSFRPIYSQNFINVSYNYTNRNYTRFLITGNIKHQREKFKAGFSWFMENDNKNAPLSLNLSEEDQQTLVNAGNNQDAMFSPSGVETEYDVNKILYKKIFDTDSFHYEFSTDQTQVLYQVSFTYFGSGKGDYQLQQSTNNGRVFQYVGTGLGDYMAVRKLPAPEKSQVYSANFEYALNEGVIGTDVSLSNYDINIFSSKDNDQNIGYATRIYANKTFRKNNWTGTPMLEYQVIQKNFHVLDRINNVDFWRDFNLTNEFSQITQNRFIFSFLNDFNKTSKINYKLNYLEETDTYKGIKNDVDAVWKIGKFNNLAAVSYLDTKSTDLNTTFIRGAISTELAGKKGSWMLGGSMEHNEKKYNATKLLDVTSFSWKEVFIQKKIADSARTRLLTKIYLRSNDSVQDNRLQKMNNILGLMAESQIIKTEKTQLSTLVHYRKFYYENQTLPNDQNQDFVVGNILYNQQLFKNGMRLQLFYELGNGQEAQREFQYIKVTDGQGVYKWTDYNNDGVQQLDEFEVAEYADLAQYIRVYTNSVNYLASNKNKLQVALFVNPSVIISSENAFLKRWNFNLSLLSQNSYMKGSKVLVWNPFEKQADQLLRTQNILASALFNSNDKSGWNGSYRYTDNDNLVNANYSNEAHGQKSHFLNVGYSFSKTFRADWENTLQNVTNSSQVYASRNYLLQNWETKPKGTYKLTETLQTELSCALRQKKRTDGEELLKTYEISGTLQWEKAKTSVRANFSFINNDFSGNSFSIVGNQMLEGLKAGKNQVWTLYIQQAINSFIQLNVNYEGRNSGDRTIHIGSMQIRASF</sequence>
<evidence type="ECO:0000256" key="1">
    <source>
        <dbReference type="SAM" id="SignalP"/>
    </source>
</evidence>
<gene>
    <name evidence="2" type="ORF">SAMN05421793_101105</name>
</gene>
<name>A0A1H6HRQ7_9FLAO</name>
<keyword evidence="3" id="KW-1185">Reference proteome</keyword>
<protein>
    <submittedName>
        <fullName evidence="2">Uncharacterized protein</fullName>
    </submittedName>
</protein>
<keyword evidence="1" id="KW-0732">Signal</keyword>
<proteinExistence type="predicted"/>
<dbReference type="AlphaFoldDB" id="A0A1H6HRQ7"/>
<accession>A0A1H6HRQ7</accession>